<feature type="compositionally biased region" description="Polar residues" evidence="6">
    <location>
        <begin position="816"/>
        <end position="826"/>
    </location>
</feature>
<keyword evidence="1" id="KW-0217">Developmental protein</keyword>
<dbReference type="PROSITE" id="PS50088">
    <property type="entry name" value="ANK_REPEAT"/>
    <property type="match status" value="4"/>
</dbReference>
<dbReference type="PRINTS" id="PR01415">
    <property type="entry name" value="ANKYRIN"/>
</dbReference>
<feature type="repeat" description="ANK" evidence="4">
    <location>
        <begin position="90"/>
        <end position="122"/>
    </location>
</feature>
<reference evidence="8" key="1">
    <citation type="journal article" date="2011" name="Genome Res.">
        <title>Deep small RNA sequencing from the nematode Ascaris reveals conservation, functional diversification, and novel developmental profiles.</title>
        <authorList>
            <person name="Wang J."/>
            <person name="Czech B."/>
            <person name="Crunk A."/>
            <person name="Wallace A."/>
            <person name="Mitreva M."/>
            <person name="Hannon G.J."/>
            <person name="Davis R.E."/>
        </authorList>
    </citation>
    <scope>NUCLEOTIDE SEQUENCE</scope>
</reference>
<evidence type="ECO:0000256" key="2">
    <source>
        <dbReference type="ARBA" id="ARBA00022737"/>
    </source>
</evidence>
<feature type="repeat" description="ANK" evidence="4">
    <location>
        <begin position="123"/>
        <end position="155"/>
    </location>
</feature>
<dbReference type="Pfam" id="PF12796">
    <property type="entry name" value="Ank_2"/>
    <property type="match status" value="2"/>
</dbReference>
<feature type="compositionally biased region" description="Low complexity" evidence="6">
    <location>
        <begin position="400"/>
        <end position="417"/>
    </location>
</feature>
<comment type="similarity">
    <text evidence="3">Belongs to the NRARP family.</text>
</comment>
<evidence type="ECO:0000256" key="3">
    <source>
        <dbReference type="ARBA" id="ARBA00038386"/>
    </source>
</evidence>
<feature type="compositionally biased region" description="Basic and acidic residues" evidence="6">
    <location>
        <begin position="747"/>
        <end position="761"/>
    </location>
</feature>
<keyword evidence="4" id="KW-0040">ANK repeat</keyword>
<feature type="repeat" description="ANK" evidence="4">
    <location>
        <begin position="216"/>
        <end position="248"/>
    </location>
</feature>
<dbReference type="PANTHER" id="PTHR24179:SF21">
    <property type="entry name" value="MYOSIN BINDING SUBUNIT, ISOFORM O"/>
    <property type="match status" value="1"/>
</dbReference>
<proteinExistence type="evidence at transcript level"/>
<protein>
    <submittedName>
        <fullName evidence="8">Protein phosphatase 1 regulatory subunit 12A</fullName>
    </submittedName>
</protein>
<dbReference type="FunFam" id="1.25.40.20:FF:000876">
    <property type="entry name" value="Protein phosphatase 1 regulatory subunit 12A"/>
    <property type="match status" value="1"/>
</dbReference>
<dbReference type="InterPro" id="IPR031775">
    <property type="entry name" value="PRKG1_interact"/>
</dbReference>
<feature type="region of interest" description="Disordered" evidence="6">
    <location>
        <begin position="807"/>
        <end position="826"/>
    </location>
</feature>
<feature type="compositionally biased region" description="Basic and acidic residues" evidence="6">
    <location>
        <begin position="418"/>
        <end position="440"/>
    </location>
</feature>
<name>F1KQT9_ASCSU</name>
<dbReference type="GO" id="GO:0005737">
    <property type="term" value="C:cytoplasm"/>
    <property type="evidence" value="ECO:0007669"/>
    <property type="project" value="TreeGrafter"/>
</dbReference>
<feature type="region of interest" description="Disordered" evidence="6">
    <location>
        <begin position="385"/>
        <end position="579"/>
    </location>
</feature>
<dbReference type="InterPro" id="IPR051226">
    <property type="entry name" value="PP1_Regulatory_Subunit"/>
</dbReference>
<sequence length="1011" mass="110128">MRQPLAGSTMAPSTMFVTPKSVAEANRQEQLAKWETSETNRVPSMRRPIKDSKVQFTEADVFLSACLSGDLEEVQTLLDNGADINTCTVDGLTALHQAVIDGKPEMVQFLCDHGADLNAQDNEGWTPLHAAACCGNLDLVEYLCMEGADISVTNSDKELAVDLAEEDDCRIALEEEHRRRNVDPDECRNREMMIMRRDAEEWLRDGEYRDRPHSRTGASALHVAAAKGYTDVMRIQLRAGADVNCRDRDGWTPLHAAAHWGEREAATLLVNNGASFNELTNNGESVLNVADKDVVEFLEALQEKERTKQASSNSVNVLMQTNTTLKRAGSVSSVLRMSTEEKLKKTKLDEQDENKDLREGKYSLIIEEKSPSPSVECCLPYPVAARESSETPTEQERSSKSSSTSSEERSSSTSTSESKSDSAKWPEAGAKKDVLTERVSAKVSLIPQRPDVLSRPEVSSRLDGSSRLENAMVSGSPARPNVFPQSKHQVDRSSSERSSDSSTNNAQQPHARNIASPEVVSSRTPSTDSTSSSVLISRPGWTHDGKRVFPIQKESSLSTASPPESPLLKKSSSVQRTGSIQSTLPWMALYRSSSSTQAPTNPAFMHFQSVVRQASASGRPAAVPPLALASGGTPSIPVSKVPPPPVSSAAAPTQQTRGSFVTPTPPTEPNMPKESEAERRSKAKRQRDSRRSTQGVTREQLRAATASVLREGKENDSNWSGAVTRDLSSTPSQESTPPSDSQSNAAIERKSVASSEQDTRADVAAPSQTSKDIANVRRRSQAPRSTRRGTGPISLEEVQSALDAMTMQKDGESPVATPSCSASSSLAGFTATTSSESSSNPLNSAITRVTISGKERPLFSSQTTTSYTNAHPSRFITTSAMPPRSATQINNLVKGISANSETSPNYKEMYEKERQENERLRRMLEEAQEKSAQNANGVNGVMGRVVGRLGSPALTKSTSTSSIDDNERRSYERRIAELEYEIKQLEHVRTDNQKLKEENGALIRVISKLSK</sequence>
<feature type="compositionally biased region" description="Basic and acidic residues" evidence="6">
    <location>
        <begin position="452"/>
        <end position="466"/>
    </location>
</feature>
<dbReference type="Gene3D" id="1.25.40.20">
    <property type="entry name" value="Ankyrin repeat-containing domain"/>
    <property type="match status" value="2"/>
</dbReference>
<keyword evidence="2" id="KW-0677">Repeat</keyword>
<feature type="compositionally biased region" description="Basic and acidic residues" evidence="6">
    <location>
        <begin position="488"/>
        <end position="499"/>
    </location>
</feature>
<feature type="compositionally biased region" description="Low complexity" evidence="6">
    <location>
        <begin position="728"/>
        <end position="743"/>
    </location>
</feature>
<evidence type="ECO:0000313" key="8">
    <source>
        <dbReference type="EMBL" id="ADY40243.1"/>
    </source>
</evidence>
<feature type="compositionally biased region" description="Polar residues" evidence="6">
    <location>
        <begin position="653"/>
        <end position="662"/>
    </location>
</feature>
<dbReference type="FunFam" id="1.25.40.20:FF:000198">
    <property type="entry name" value="Myosin binding subunit, isoform P"/>
    <property type="match status" value="1"/>
</dbReference>
<evidence type="ECO:0000256" key="6">
    <source>
        <dbReference type="SAM" id="MobiDB-lite"/>
    </source>
</evidence>
<evidence type="ECO:0000256" key="1">
    <source>
        <dbReference type="ARBA" id="ARBA00022473"/>
    </source>
</evidence>
<dbReference type="InterPro" id="IPR036770">
    <property type="entry name" value="Ankyrin_rpt-contain_sf"/>
</dbReference>
<feature type="coiled-coil region" evidence="5">
    <location>
        <begin position="968"/>
        <end position="998"/>
    </location>
</feature>
<dbReference type="Pfam" id="PF15898">
    <property type="entry name" value="PRKG1_interact"/>
    <property type="match status" value="1"/>
</dbReference>
<evidence type="ECO:0000256" key="5">
    <source>
        <dbReference type="SAM" id="Coils"/>
    </source>
</evidence>
<dbReference type="PROSITE" id="PS50297">
    <property type="entry name" value="ANK_REP_REGION"/>
    <property type="match status" value="4"/>
</dbReference>
<feature type="region of interest" description="Disordered" evidence="6">
    <location>
        <begin position="612"/>
        <end position="795"/>
    </location>
</feature>
<dbReference type="SMART" id="SM00248">
    <property type="entry name" value="ANK"/>
    <property type="match status" value="5"/>
</dbReference>
<keyword evidence="5" id="KW-0175">Coiled coil</keyword>
<dbReference type="InterPro" id="IPR002110">
    <property type="entry name" value="Ankyrin_rpt"/>
</dbReference>
<dbReference type="GO" id="GO:0019208">
    <property type="term" value="F:phosphatase regulator activity"/>
    <property type="evidence" value="ECO:0007669"/>
    <property type="project" value="TreeGrafter"/>
</dbReference>
<feature type="compositionally biased region" description="Low complexity" evidence="6">
    <location>
        <begin position="519"/>
        <end position="537"/>
    </location>
</feature>
<feature type="compositionally biased region" description="Basic residues" evidence="6">
    <location>
        <begin position="776"/>
        <end position="787"/>
    </location>
</feature>
<dbReference type="Gene3D" id="6.10.140.390">
    <property type="match status" value="1"/>
</dbReference>
<dbReference type="EMBL" id="JI164371">
    <property type="protein sequence ID" value="ADY40243.1"/>
    <property type="molecule type" value="mRNA"/>
</dbReference>
<dbReference type="AlphaFoldDB" id="F1KQT9"/>
<dbReference type="GO" id="GO:0004857">
    <property type="term" value="F:enzyme inhibitor activity"/>
    <property type="evidence" value="ECO:0007669"/>
    <property type="project" value="TreeGrafter"/>
</dbReference>
<dbReference type="SUPFAM" id="SSF48403">
    <property type="entry name" value="Ankyrin repeat"/>
    <property type="match status" value="1"/>
</dbReference>
<dbReference type="PANTHER" id="PTHR24179">
    <property type="entry name" value="PROTEIN PHOSPHATASE 1 REGULATORY SUBUNIT 12"/>
    <property type="match status" value="1"/>
</dbReference>
<organism evidence="8">
    <name type="scientific">Ascaris suum</name>
    <name type="common">Pig roundworm</name>
    <name type="synonym">Ascaris lumbricoides</name>
    <dbReference type="NCBI Taxonomy" id="6253"/>
    <lineage>
        <taxon>Eukaryota</taxon>
        <taxon>Metazoa</taxon>
        <taxon>Ecdysozoa</taxon>
        <taxon>Nematoda</taxon>
        <taxon>Chromadorea</taxon>
        <taxon>Rhabditida</taxon>
        <taxon>Spirurina</taxon>
        <taxon>Ascaridomorpha</taxon>
        <taxon>Ascaridoidea</taxon>
        <taxon>Ascarididae</taxon>
        <taxon>Ascaris</taxon>
    </lineage>
</organism>
<feature type="compositionally biased region" description="Basic and acidic residues" evidence="6">
    <location>
        <begin position="671"/>
        <end position="680"/>
    </location>
</feature>
<feature type="coiled-coil region" evidence="5">
    <location>
        <begin position="906"/>
        <end position="933"/>
    </location>
</feature>
<dbReference type="GO" id="GO:0019901">
    <property type="term" value="F:protein kinase binding"/>
    <property type="evidence" value="ECO:0007669"/>
    <property type="project" value="InterPro"/>
</dbReference>
<evidence type="ECO:0000259" key="7">
    <source>
        <dbReference type="Pfam" id="PF15898"/>
    </source>
</evidence>
<evidence type="ECO:0000256" key="4">
    <source>
        <dbReference type="PROSITE-ProRule" id="PRU00023"/>
    </source>
</evidence>
<feature type="domain" description="cGMP-dependent protein kinase interacting" evidence="7">
    <location>
        <begin position="905"/>
        <end position="1011"/>
    </location>
</feature>
<dbReference type="CDD" id="cd21930">
    <property type="entry name" value="IPD_PPP1R12"/>
    <property type="match status" value="1"/>
</dbReference>
<feature type="repeat" description="ANK" evidence="4">
    <location>
        <begin position="249"/>
        <end position="281"/>
    </location>
</feature>
<accession>F1KQT9</accession>